<keyword evidence="5" id="KW-0479">Metal-binding</keyword>
<comment type="caution">
    <text evidence="9">The sequence shown here is derived from an EMBL/GenBank/DDBJ whole genome shotgun (WGS) entry which is preliminary data.</text>
</comment>
<dbReference type="GO" id="GO:0030145">
    <property type="term" value="F:manganese ion binding"/>
    <property type="evidence" value="ECO:0007669"/>
    <property type="project" value="InterPro"/>
</dbReference>
<dbReference type="CDD" id="cd01087">
    <property type="entry name" value="Prolidase"/>
    <property type="match status" value="1"/>
</dbReference>
<dbReference type="PATRIC" id="fig|1635277.3.peg.759"/>
<dbReference type="InterPro" id="IPR001714">
    <property type="entry name" value="Pept_M24_MAP"/>
</dbReference>
<keyword evidence="6" id="KW-0378">Hydrolase</keyword>
<evidence type="ECO:0000256" key="5">
    <source>
        <dbReference type="ARBA" id="ARBA00022723"/>
    </source>
</evidence>
<dbReference type="Proteomes" id="UP000053467">
    <property type="component" value="Unassembled WGS sequence"/>
</dbReference>
<feature type="domain" description="Aminopeptidase P N-terminal" evidence="8">
    <location>
        <begin position="2"/>
        <end position="136"/>
    </location>
</feature>
<evidence type="ECO:0000313" key="9">
    <source>
        <dbReference type="EMBL" id="KUK87189.1"/>
    </source>
</evidence>
<dbReference type="EC" id="3.4.11.9" evidence="4"/>
<keyword evidence="7" id="KW-0464">Manganese</keyword>
<dbReference type="SUPFAM" id="SSF53092">
    <property type="entry name" value="Creatinase/prolidase N-terminal domain"/>
    <property type="match status" value="1"/>
</dbReference>
<comment type="catalytic activity">
    <reaction evidence="1">
        <text>Release of any N-terminal amino acid, including proline, that is linked to proline, even from a dipeptide or tripeptide.</text>
        <dbReference type="EC" id="3.4.11.9"/>
    </reaction>
</comment>
<accession>A0A117M6K1</accession>
<evidence type="ECO:0000259" key="8">
    <source>
        <dbReference type="SMART" id="SM01011"/>
    </source>
</evidence>
<evidence type="ECO:0000256" key="3">
    <source>
        <dbReference type="ARBA" id="ARBA00008766"/>
    </source>
</evidence>
<dbReference type="InterPro" id="IPR007865">
    <property type="entry name" value="Aminopep_P_N"/>
</dbReference>
<dbReference type="EMBL" id="LGGX01000007">
    <property type="protein sequence ID" value="KUK87189.1"/>
    <property type="molecule type" value="Genomic_DNA"/>
</dbReference>
<dbReference type="InterPro" id="IPR000994">
    <property type="entry name" value="Pept_M24"/>
</dbReference>
<dbReference type="InterPro" id="IPR052433">
    <property type="entry name" value="X-Pro_dipept-like"/>
</dbReference>
<dbReference type="Pfam" id="PF00557">
    <property type="entry name" value="Peptidase_M24"/>
    <property type="match status" value="1"/>
</dbReference>
<reference evidence="10" key="1">
    <citation type="journal article" date="2015" name="MBio">
        <title>Genome-Resolved Metagenomic Analysis Reveals Roles for Candidate Phyla and Other Microbial Community Members in Biogeochemical Transformations in Oil Reservoirs.</title>
        <authorList>
            <person name="Hu P."/>
            <person name="Tom L."/>
            <person name="Singh A."/>
            <person name="Thomas B.C."/>
            <person name="Baker B.J."/>
            <person name="Piceno Y.M."/>
            <person name="Andersen G.L."/>
            <person name="Banfield J.F."/>
        </authorList>
    </citation>
    <scope>NUCLEOTIDE SEQUENCE [LARGE SCALE GENOMIC DNA]</scope>
</reference>
<dbReference type="InterPro" id="IPR036005">
    <property type="entry name" value="Creatinase/aminopeptidase-like"/>
</dbReference>
<organism evidence="9 10">
    <name type="scientific">candidate division TA06 bacterium 34_109</name>
    <dbReference type="NCBI Taxonomy" id="1635277"/>
    <lineage>
        <taxon>Bacteria</taxon>
        <taxon>Bacteria division TA06</taxon>
    </lineage>
</organism>
<comment type="similarity">
    <text evidence="3">Belongs to the peptidase M24B family.</text>
</comment>
<gene>
    <name evidence="9" type="ORF">XE03_0985</name>
</gene>
<dbReference type="GO" id="GO:0070006">
    <property type="term" value="F:metalloaminopeptidase activity"/>
    <property type="evidence" value="ECO:0007669"/>
    <property type="project" value="InterPro"/>
</dbReference>
<keyword evidence="9" id="KW-0645">Protease</keyword>
<protein>
    <recommendedName>
        <fullName evidence="4">Xaa-Pro aminopeptidase</fullName>
        <ecNumber evidence="4">3.4.11.9</ecNumber>
    </recommendedName>
</protein>
<dbReference type="AlphaFoldDB" id="A0A117M6K1"/>
<dbReference type="SMART" id="SM01011">
    <property type="entry name" value="AMP_N"/>
    <property type="match status" value="1"/>
</dbReference>
<dbReference type="GO" id="GO:0005829">
    <property type="term" value="C:cytosol"/>
    <property type="evidence" value="ECO:0007669"/>
    <property type="project" value="TreeGrafter"/>
</dbReference>
<evidence type="ECO:0000256" key="6">
    <source>
        <dbReference type="ARBA" id="ARBA00022801"/>
    </source>
</evidence>
<dbReference type="SUPFAM" id="SSF55920">
    <property type="entry name" value="Creatinase/aminopeptidase"/>
    <property type="match status" value="1"/>
</dbReference>
<sequence>MIPKETFKKRREKVFKMMENNSILLLDSASFKEKNNENNYIYRQSSNFFYLTGYKEPSSTLVLFKSLKEEREMLFVEENNPYYEVWTGKKKSDKEVKEETGIENVFYNKDFYFHFGNFVNKGAICYYDFSNERVTEFLGYNHYKILKLREHFPQIKSFLPVNNIIYPLRAVKDKYEIECIKEAIRITKEGIFNCMKNAKEGMFEYQVQADLEYIFLKNGVLVPAFPSIVASGKNGATLHYTSNNQKVKKGDLILVDVGAEYELYSADITRVFPPKRKFTEREKKLYNPLLEVQEKIIDSIKPGISLKELNEKTNQLIGKLLISLKYIKDVKDVKKYYPHSVGHMLGLDTHDISQTPRYMPELKENMVLTIEPGIYIPEEGIGLRIEDDILVTKKGCENLSREIPKSVKGIEKVVGV</sequence>
<dbReference type="Gene3D" id="3.40.350.10">
    <property type="entry name" value="Creatinase/prolidase N-terminal domain"/>
    <property type="match status" value="1"/>
</dbReference>
<dbReference type="Gene3D" id="3.90.230.10">
    <property type="entry name" value="Creatinase/methionine aminopeptidase superfamily"/>
    <property type="match status" value="1"/>
</dbReference>
<evidence type="ECO:0000256" key="4">
    <source>
        <dbReference type="ARBA" id="ARBA00012574"/>
    </source>
</evidence>
<dbReference type="Pfam" id="PF05195">
    <property type="entry name" value="AMP_N"/>
    <property type="match status" value="1"/>
</dbReference>
<dbReference type="PANTHER" id="PTHR43226:SF4">
    <property type="entry name" value="XAA-PRO AMINOPEPTIDASE 3"/>
    <property type="match status" value="1"/>
</dbReference>
<evidence type="ECO:0000256" key="2">
    <source>
        <dbReference type="ARBA" id="ARBA00001936"/>
    </source>
</evidence>
<comment type="cofactor">
    <cofactor evidence="2">
        <name>Mn(2+)</name>
        <dbReference type="ChEBI" id="CHEBI:29035"/>
    </cofactor>
</comment>
<evidence type="ECO:0000256" key="7">
    <source>
        <dbReference type="ARBA" id="ARBA00023211"/>
    </source>
</evidence>
<dbReference type="PANTHER" id="PTHR43226">
    <property type="entry name" value="XAA-PRO AMINOPEPTIDASE 3"/>
    <property type="match status" value="1"/>
</dbReference>
<evidence type="ECO:0000256" key="1">
    <source>
        <dbReference type="ARBA" id="ARBA00001424"/>
    </source>
</evidence>
<dbReference type="GO" id="GO:0006508">
    <property type="term" value="P:proteolysis"/>
    <property type="evidence" value="ECO:0007669"/>
    <property type="project" value="TreeGrafter"/>
</dbReference>
<evidence type="ECO:0000313" key="10">
    <source>
        <dbReference type="Proteomes" id="UP000053467"/>
    </source>
</evidence>
<name>A0A117M6K1_UNCT6</name>
<dbReference type="PRINTS" id="PR00599">
    <property type="entry name" value="MAPEPTIDASE"/>
</dbReference>
<keyword evidence="9" id="KW-0031">Aminopeptidase</keyword>
<proteinExistence type="inferred from homology"/>
<dbReference type="InterPro" id="IPR029149">
    <property type="entry name" value="Creatin/AminoP/Spt16_N"/>
</dbReference>